<evidence type="ECO:0000313" key="2">
    <source>
        <dbReference type="Proteomes" id="UP001189429"/>
    </source>
</evidence>
<dbReference type="Proteomes" id="UP001189429">
    <property type="component" value="Unassembled WGS sequence"/>
</dbReference>
<evidence type="ECO:0000313" key="1">
    <source>
        <dbReference type="EMBL" id="CAK0821028.1"/>
    </source>
</evidence>
<dbReference type="EMBL" id="CAUYUJ010007513">
    <property type="protein sequence ID" value="CAK0821028.1"/>
    <property type="molecule type" value="Genomic_DNA"/>
</dbReference>
<organism evidence="1 2">
    <name type="scientific">Prorocentrum cordatum</name>
    <dbReference type="NCBI Taxonomy" id="2364126"/>
    <lineage>
        <taxon>Eukaryota</taxon>
        <taxon>Sar</taxon>
        <taxon>Alveolata</taxon>
        <taxon>Dinophyceae</taxon>
        <taxon>Prorocentrales</taxon>
        <taxon>Prorocentraceae</taxon>
        <taxon>Prorocentrum</taxon>
    </lineage>
</organism>
<gene>
    <name evidence="1" type="ORF">PCOR1329_LOCUS22463</name>
</gene>
<reference evidence="1" key="1">
    <citation type="submission" date="2023-10" db="EMBL/GenBank/DDBJ databases">
        <authorList>
            <person name="Chen Y."/>
            <person name="Shah S."/>
            <person name="Dougan E. K."/>
            <person name="Thang M."/>
            <person name="Chan C."/>
        </authorList>
    </citation>
    <scope>NUCLEOTIDE SEQUENCE [LARGE SCALE GENOMIC DNA]</scope>
</reference>
<accession>A0ABN9RPA6</accession>
<name>A0ABN9RPA6_9DINO</name>
<keyword evidence="2" id="KW-1185">Reference proteome</keyword>
<protein>
    <submittedName>
        <fullName evidence="1">Uncharacterized protein</fullName>
    </submittedName>
</protein>
<comment type="caution">
    <text evidence="1">The sequence shown here is derived from an EMBL/GenBank/DDBJ whole genome shotgun (WGS) entry which is preliminary data.</text>
</comment>
<proteinExistence type="predicted"/>
<sequence length="103" mass="10529">MEAEEDDDGDIRICVGAGEARDGAGEDGILPLAAPPSDSAVQEPAAGASELANGQDYVHTARAYVQPTSCANWACKLGAIFPKPPLVEKGQTTTAPSCSRALS</sequence>